<evidence type="ECO:0000313" key="1">
    <source>
        <dbReference type="EMBL" id="CAH9055000.1"/>
    </source>
</evidence>
<proteinExistence type="predicted"/>
<evidence type="ECO:0000313" key="2">
    <source>
        <dbReference type="Proteomes" id="UP001152485"/>
    </source>
</evidence>
<dbReference type="EMBL" id="CAMAPD010000004">
    <property type="protein sequence ID" value="CAH9055000.1"/>
    <property type="molecule type" value="Genomic_DNA"/>
</dbReference>
<dbReference type="Proteomes" id="UP001152485">
    <property type="component" value="Unassembled WGS sequence"/>
</dbReference>
<dbReference type="Gene3D" id="2.130.10.10">
    <property type="entry name" value="YVTN repeat-like/Quinoprotein amine dehydrogenase"/>
    <property type="match status" value="1"/>
</dbReference>
<name>A0ABN8UIP3_9GAMM</name>
<dbReference type="SUPFAM" id="SSF110296">
    <property type="entry name" value="Oligoxyloglucan reducing end-specific cellobiohydrolase"/>
    <property type="match status" value="1"/>
</dbReference>
<evidence type="ECO:0008006" key="3">
    <source>
        <dbReference type="Google" id="ProtNLM"/>
    </source>
</evidence>
<comment type="caution">
    <text evidence="1">The sequence shown here is derived from an EMBL/GenBank/DDBJ whole genome shotgun (WGS) entry which is preliminary data.</text>
</comment>
<dbReference type="InterPro" id="IPR015943">
    <property type="entry name" value="WD40/YVTN_repeat-like_dom_sf"/>
</dbReference>
<protein>
    <recommendedName>
        <fullName evidence="3">Exo-alpha-sialidase</fullName>
    </recommendedName>
</protein>
<organism evidence="1 2">
    <name type="scientific">Pseudoalteromonas holothuriae</name>
    <dbReference type="NCBI Taxonomy" id="2963714"/>
    <lineage>
        <taxon>Bacteria</taxon>
        <taxon>Pseudomonadati</taxon>
        <taxon>Pseudomonadota</taxon>
        <taxon>Gammaproteobacteria</taxon>
        <taxon>Alteromonadales</taxon>
        <taxon>Pseudoalteromonadaceae</taxon>
        <taxon>Pseudoalteromonas</taxon>
    </lineage>
</organism>
<gene>
    <name evidence="1" type="ORF">PSECIP111951_01152</name>
</gene>
<reference evidence="1 2" key="1">
    <citation type="submission" date="2022-07" db="EMBL/GenBank/DDBJ databases">
        <authorList>
            <person name="Criscuolo A."/>
        </authorList>
    </citation>
    <scope>NUCLEOTIDE SEQUENCE [LARGE SCALE GENOMIC DNA]</scope>
    <source>
        <strain evidence="2">CIP 111951</strain>
    </source>
</reference>
<sequence length="409" mass="44988">MSLTDWDSNDNALSLEIGRIIPDVRLKMSNGLSLLPCDGSRYISSDYPLLAASIDSKYIENAVELTKLEHQNFDKYHNGRSCMVESNGVLHVIVSDGEQSGIMSSIDGGSSFSNLTPFSGLSSLSPSGYGIIRASASGQTLLMCHDRNVYISNNRGQTWYQRPQSTAGTHFQYYDVSPNGQNIICVTNVFSGNNRNWASSSDGGQTWIIDTYSGHDGDRYFQFISDTTLVFVNLNSNHNGTYYSSFRSPEKRLAIDRPGGDVKNILAKPGGALVMYGSYMGTYHDSERLYLTLYGWSYVQLPYRKDISGNNLAFGVIKDFTMLDNGDLYVYTSEGLLLLRSGTENWVNVYDPSIPAGMPVNASLSSSNNTLYVVASDAFFTTQGALSPYSFFTPLMSTDGVYKLVGDAQ</sequence>
<accession>A0ABN8UIP3</accession>